<reference evidence="2" key="1">
    <citation type="submission" date="2018-05" db="EMBL/GenBank/DDBJ databases">
        <authorList>
            <person name="Lanie J.A."/>
            <person name="Ng W.-L."/>
            <person name="Kazmierczak K.M."/>
            <person name="Andrzejewski T.M."/>
            <person name="Davidsen T.M."/>
            <person name="Wayne K.J."/>
            <person name="Tettelin H."/>
            <person name="Glass J.I."/>
            <person name="Rusch D."/>
            <person name="Podicherti R."/>
            <person name="Tsui H.-C.T."/>
            <person name="Winkler M.E."/>
        </authorList>
    </citation>
    <scope>NUCLEOTIDE SEQUENCE</scope>
</reference>
<accession>A0A382V0X2</accession>
<dbReference type="AlphaFoldDB" id="A0A382V0X2"/>
<dbReference type="InterPro" id="IPR006311">
    <property type="entry name" value="TAT_signal"/>
</dbReference>
<name>A0A382V0X2_9ZZZZ</name>
<dbReference type="NCBIfam" id="TIGR04519">
    <property type="entry name" value="MoCo_extend_TAT"/>
    <property type="match status" value="1"/>
</dbReference>
<dbReference type="EMBL" id="UINC01148326">
    <property type="protein sequence ID" value="SVD40144.1"/>
    <property type="molecule type" value="Genomic_DNA"/>
</dbReference>
<proteinExistence type="predicted"/>
<gene>
    <name evidence="2" type="ORF">METZ01_LOCUS392998</name>
</gene>
<protein>
    <submittedName>
        <fullName evidence="2">Uncharacterized protein</fullName>
    </submittedName>
</protein>
<organism evidence="2">
    <name type="scientific">marine metagenome</name>
    <dbReference type="NCBI Taxonomy" id="408172"/>
    <lineage>
        <taxon>unclassified sequences</taxon>
        <taxon>metagenomes</taxon>
        <taxon>ecological metagenomes</taxon>
    </lineage>
</organism>
<sequence>MENRKNIDISTIRSDLGAWQGQDYWRSLDNLAQTDEFAAMVQREFPEQASELNDPVSRRNFLKLMSASLALGGVTGCTIQPTEKIVPQVRAPENVIPGKPQYFASTVSLGGIGSGVLVESHMGRPTKIEGNPEHPSGSGGSNPL</sequence>
<feature type="region of interest" description="Disordered" evidence="1">
    <location>
        <begin position="124"/>
        <end position="144"/>
    </location>
</feature>
<evidence type="ECO:0000256" key="1">
    <source>
        <dbReference type="SAM" id="MobiDB-lite"/>
    </source>
</evidence>
<feature type="non-terminal residue" evidence="2">
    <location>
        <position position="144"/>
    </location>
</feature>
<dbReference type="InterPro" id="IPR030948">
    <property type="entry name" value="TAT_var_transloc_signal_dom"/>
</dbReference>
<evidence type="ECO:0000313" key="2">
    <source>
        <dbReference type="EMBL" id="SVD40144.1"/>
    </source>
</evidence>
<dbReference type="PROSITE" id="PS51318">
    <property type="entry name" value="TAT"/>
    <property type="match status" value="1"/>
</dbReference>